<protein>
    <submittedName>
        <fullName evidence="6">Uncharacterized protein</fullName>
    </submittedName>
</protein>
<dbReference type="GO" id="GO:0005789">
    <property type="term" value="C:endoplasmic reticulum membrane"/>
    <property type="evidence" value="ECO:0007669"/>
    <property type="project" value="InterPro"/>
</dbReference>
<dbReference type="EMBL" id="KZ110608">
    <property type="protein sequence ID" value="OSX57418.1"/>
    <property type="molecule type" value="Genomic_DNA"/>
</dbReference>
<evidence type="ECO:0000313" key="6">
    <source>
        <dbReference type="EMBL" id="OSX57418.1"/>
    </source>
</evidence>
<dbReference type="AlphaFoldDB" id="A0A1X6MM51"/>
<accession>A0A1X6MM51</accession>
<keyword evidence="4" id="KW-0472">Membrane</keyword>
<dbReference type="Pfam" id="PF03669">
    <property type="entry name" value="ASTER"/>
    <property type="match status" value="1"/>
</dbReference>
<evidence type="ECO:0000313" key="7">
    <source>
        <dbReference type="Proteomes" id="UP000194127"/>
    </source>
</evidence>
<dbReference type="GeneID" id="36333240"/>
<dbReference type="OrthoDB" id="284718at2759"/>
<gene>
    <name evidence="6" type="ORF">POSPLADRAFT_1174469</name>
</gene>
<evidence type="ECO:0000256" key="3">
    <source>
        <dbReference type="ARBA" id="ARBA00022989"/>
    </source>
</evidence>
<evidence type="ECO:0000256" key="4">
    <source>
        <dbReference type="ARBA" id="ARBA00023136"/>
    </source>
</evidence>
<proteinExistence type="predicted"/>
<name>A0A1X6MM51_9APHY</name>
<dbReference type="Proteomes" id="UP000194127">
    <property type="component" value="Unassembled WGS sequence"/>
</dbReference>
<keyword evidence="3" id="KW-1133">Transmembrane helix</keyword>
<dbReference type="STRING" id="670580.A0A1X6MM51"/>
<keyword evidence="2" id="KW-0812">Transmembrane</keyword>
<dbReference type="GO" id="GO:0044183">
    <property type="term" value="F:protein folding chaperone"/>
    <property type="evidence" value="ECO:0007669"/>
    <property type="project" value="InterPro"/>
</dbReference>
<reference evidence="6 7" key="1">
    <citation type="submission" date="2017-04" db="EMBL/GenBank/DDBJ databases">
        <title>Genome Sequence of the Model Brown-Rot Fungus Postia placenta SB12.</title>
        <authorList>
            <consortium name="DOE Joint Genome Institute"/>
            <person name="Gaskell J."/>
            <person name="Kersten P."/>
            <person name="Larrondo L.F."/>
            <person name="Canessa P."/>
            <person name="Martinez D."/>
            <person name="Hibbett D."/>
            <person name="Schmoll M."/>
            <person name="Kubicek C.P."/>
            <person name="Martinez A.T."/>
            <person name="Yadav J."/>
            <person name="Master E."/>
            <person name="Magnuson J.K."/>
            <person name="James T."/>
            <person name="Yaver D."/>
            <person name="Berka R."/>
            <person name="Labutti K."/>
            <person name="Lipzen A."/>
            <person name="Aerts A."/>
            <person name="Barry K."/>
            <person name="Henrissat B."/>
            <person name="Blanchette R."/>
            <person name="Grigoriev I."/>
            <person name="Cullen D."/>
        </authorList>
    </citation>
    <scope>NUCLEOTIDE SEQUENCE [LARGE SCALE GENOMIC DNA]</scope>
    <source>
        <strain evidence="6 7">MAD-698-R-SB12</strain>
    </source>
</reference>
<feature type="region of interest" description="Disordered" evidence="5">
    <location>
        <begin position="1"/>
        <end position="20"/>
    </location>
</feature>
<organism evidence="6 7">
    <name type="scientific">Postia placenta MAD-698-R-SB12</name>
    <dbReference type="NCBI Taxonomy" id="670580"/>
    <lineage>
        <taxon>Eukaryota</taxon>
        <taxon>Fungi</taxon>
        <taxon>Dikarya</taxon>
        <taxon>Basidiomycota</taxon>
        <taxon>Agaricomycotina</taxon>
        <taxon>Agaricomycetes</taxon>
        <taxon>Polyporales</taxon>
        <taxon>Adustoporiaceae</taxon>
        <taxon>Rhodonia</taxon>
    </lineage>
</organism>
<dbReference type="RefSeq" id="XP_024334212.1">
    <property type="nucleotide sequence ID" value="XM_024488291.1"/>
</dbReference>
<keyword evidence="7" id="KW-1185">Reference proteome</keyword>
<dbReference type="GO" id="GO:0045048">
    <property type="term" value="P:protein insertion into ER membrane"/>
    <property type="evidence" value="ECO:0007669"/>
    <property type="project" value="InterPro"/>
</dbReference>
<dbReference type="InterPro" id="IPR005351">
    <property type="entry name" value="ASTER"/>
</dbReference>
<evidence type="ECO:0000256" key="2">
    <source>
        <dbReference type="ARBA" id="ARBA00022692"/>
    </source>
</evidence>
<comment type="subcellular location">
    <subcellularLocation>
        <location evidence="1">Membrane</location>
    </subcellularLocation>
</comment>
<evidence type="ECO:0000256" key="1">
    <source>
        <dbReference type="ARBA" id="ARBA00004370"/>
    </source>
</evidence>
<sequence>MSTANGIAVGDDPRDSTAEAPLTFPETWQNDQLDGFNASIMFGTGLIMVTRNRYLAWPSLVLSINSWINQHSLRTKEGGQSATTTVLLAATALLTSYLPLFMIGPKQRQTALPLTSP</sequence>
<evidence type="ECO:0000256" key="5">
    <source>
        <dbReference type="SAM" id="MobiDB-lite"/>
    </source>
</evidence>